<comment type="function">
    <text evidence="6">Catalyzes the reversible reaction in which hydroxymethyl group from 5,10-methylenetetrahydrofolate is transferred onto alpha-ketoisovalerate to form ketopantoate.</text>
</comment>
<dbReference type="InterPro" id="IPR003700">
    <property type="entry name" value="Pantoate_hydroxy_MeTrfase"/>
</dbReference>
<evidence type="ECO:0000256" key="5">
    <source>
        <dbReference type="ARBA" id="ARBA00049172"/>
    </source>
</evidence>
<dbReference type="InterPro" id="IPR040442">
    <property type="entry name" value="Pyrv_kinase-like_dom_sf"/>
</dbReference>
<dbReference type="Proteomes" id="UP000234275">
    <property type="component" value="Unassembled WGS sequence"/>
</dbReference>
<dbReference type="EMBL" id="MSFO01000006">
    <property type="protein sequence ID" value="PLB46483.1"/>
    <property type="molecule type" value="Genomic_DNA"/>
</dbReference>
<keyword evidence="4 6" id="KW-0808">Transferase</keyword>
<dbReference type="Gene3D" id="3.20.20.60">
    <property type="entry name" value="Phosphoenolpyruvate-binding domains"/>
    <property type="match status" value="1"/>
</dbReference>
<sequence>MLGSLPPYSSTRLPPTLQPIRQSCQSPISSASTEPRKKVTIKTLQSLHRRGEPIAVLTATDFPSGHVAEAAGIEVVLVGDSLAMVALGMDDTNSITMDEILVHCRSVSRAVKSAFTIGDLPMGSYECSPQQALQSAIRMVKEGGMKAIKLECDAEMAPTVRCITTAGIPVMAHIGLTPQRQHSIGGFRVQGKTVAGAAKVLEDAKAVQEAGAFMILIEAVPAEVAAIVTRQLQVPTIGIGSGNGCSGQVLVQLDMLGNFPEGRHVPRFVKTFADVWGEAKRGVERYKKEVKGREFPSEEYTYPVSKEDLEEFETLVRDIPDGSRN</sequence>
<dbReference type="EC" id="2.1.2.11" evidence="3 6"/>
<dbReference type="GO" id="GO:0015940">
    <property type="term" value="P:pantothenate biosynthetic process"/>
    <property type="evidence" value="ECO:0007669"/>
    <property type="project" value="UniProtKB-UniPathway"/>
</dbReference>
<evidence type="ECO:0000256" key="1">
    <source>
        <dbReference type="ARBA" id="ARBA00005033"/>
    </source>
</evidence>
<keyword evidence="6" id="KW-0566">Pantothenate biosynthesis</keyword>
<protein>
    <recommendedName>
        <fullName evidence="3 6">3-methyl-2-oxobutanoate hydroxymethyltransferase</fullName>
        <ecNumber evidence="3 6">2.1.2.11</ecNumber>
    </recommendedName>
</protein>
<dbReference type="GO" id="GO:0032259">
    <property type="term" value="P:methylation"/>
    <property type="evidence" value="ECO:0007669"/>
    <property type="project" value="UniProtKB-KW"/>
</dbReference>
<comment type="catalytic activity">
    <reaction evidence="5 6">
        <text>(6R)-5,10-methylene-5,6,7,8-tetrahydrofolate + 3-methyl-2-oxobutanoate + H2O = 2-dehydropantoate + (6S)-5,6,7,8-tetrahydrofolate</text>
        <dbReference type="Rhea" id="RHEA:11824"/>
        <dbReference type="ChEBI" id="CHEBI:11561"/>
        <dbReference type="ChEBI" id="CHEBI:11851"/>
        <dbReference type="ChEBI" id="CHEBI:15377"/>
        <dbReference type="ChEBI" id="CHEBI:15636"/>
        <dbReference type="ChEBI" id="CHEBI:57453"/>
        <dbReference type="EC" id="2.1.2.11"/>
    </reaction>
</comment>
<dbReference type="GO" id="GO:0005739">
    <property type="term" value="C:mitochondrion"/>
    <property type="evidence" value="ECO:0007669"/>
    <property type="project" value="TreeGrafter"/>
</dbReference>
<feature type="region of interest" description="Disordered" evidence="7">
    <location>
        <begin position="1"/>
        <end position="36"/>
    </location>
</feature>
<dbReference type="GO" id="GO:0003864">
    <property type="term" value="F:3-methyl-2-oxobutanoate hydroxymethyltransferase activity"/>
    <property type="evidence" value="ECO:0007669"/>
    <property type="project" value="UniProtKB-EC"/>
</dbReference>
<accession>A0A2I2G0T7</accession>
<dbReference type="GeneID" id="36561835"/>
<evidence type="ECO:0000256" key="7">
    <source>
        <dbReference type="SAM" id="MobiDB-lite"/>
    </source>
</evidence>
<keyword evidence="9" id="KW-1185">Reference proteome</keyword>
<reference evidence="8 9" key="1">
    <citation type="submission" date="2016-12" db="EMBL/GenBank/DDBJ databases">
        <title>The genomes of Aspergillus section Nigri reveals drivers in fungal speciation.</title>
        <authorList>
            <consortium name="DOE Joint Genome Institute"/>
            <person name="Vesth T.C."/>
            <person name="Nybo J."/>
            <person name="Theobald S."/>
            <person name="Brandl J."/>
            <person name="Frisvad J.C."/>
            <person name="Nielsen K.F."/>
            <person name="Lyhne E.K."/>
            <person name="Kogle M.E."/>
            <person name="Kuo A."/>
            <person name="Riley R."/>
            <person name="Clum A."/>
            <person name="Nolan M."/>
            <person name="Lipzen A."/>
            <person name="Salamov A."/>
            <person name="Henrissat B."/>
            <person name="Wiebenga A."/>
            <person name="De Vries R.P."/>
            <person name="Grigoriev I.V."/>
            <person name="Mortensen U.H."/>
            <person name="Andersen M.R."/>
            <person name="Baker S.E."/>
        </authorList>
    </citation>
    <scope>NUCLEOTIDE SEQUENCE [LARGE SCALE GENOMIC DNA]</scope>
    <source>
        <strain evidence="8 9">IBT 23096</strain>
    </source>
</reference>
<dbReference type="AlphaFoldDB" id="A0A2I2G0T7"/>
<evidence type="ECO:0000313" key="8">
    <source>
        <dbReference type="EMBL" id="PLB46483.1"/>
    </source>
</evidence>
<dbReference type="RefSeq" id="XP_024701785.1">
    <property type="nucleotide sequence ID" value="XM_024854130.1"/>
</dbReference>
<feature type="compositionally biased region" description="Polar residues" evidence="7">
    <location>
        <begin position="7"/>
        <end position="33"/>
    </location>
</feature>
<dbReference type="HAMAP" id="MF_00156">
    <property type="entry name" value="PanB"/>
    <property type="match status" value="1"/>
</dbReference>
<dbReference type="UniPathway" id="UPA00028">
    <property type="reaction ID" value="UER00003"/>
</dbReference>
<dbReference type="PANTHER" id="PTHR20881">
    <property type="entry name" value="3-METHYL-2-OXOBUTANOATE HYDROXYMETHYLTRANSFERASE"/>
    <property type="match status" value="1"/>
</dbReference>
<dbReference type="GO" id="GO:0000287">
    <property type="term" value="F:magnesium ion binding"/>
    <property type="evidence" value="ECO:0007669"/>
    <property type="project" value="TreeGrafter"/>
</dbReference>
<dbReference type="OrthoDB" id="425211at2759"/>
<dbReference type="Pfam" id="PF02548">
    <property type="entry name" value="Pantoate_transf"/>
    <property type="match status" value="1"/>
</dbReference>
<dbReference type="VEuPathDB" id="FungiDB:P170DRAFT_498349"/>
<evidence type="ECO:0000256" key="3">
    <source>
        <dbReference type="ARBA" id="ARBA00012618"/>
    </source>
</evidence>
<evidence type="ECO:0000313" key="9">
    <source>
        <dbReference type="Proteomes" id="UP000234275"/>
    </source>
</evidence>
<evidence type="ECO:0000256" key="6">
    <source>
        <dbReference type="RuleBase" id="RU362100"/>
    </source>
</evidence>
<evidence type="ECO:0000256" key="4">
    <source>
        <dbReference type="ARBA" id="ARBA00022679"/>
    </source>
</evidence>
<organism evidence="8 9">
    <name type="scientific">Aspergillus steynii IBT 23096</name>
    <dbReference type="NCBI Taxonomy" id="1392250"/>
    <lineage>
        <taxon>Eukaryota</taxon>
        <taxon>Fungi</taxon>
        <taxon>Dikarya</taxon>
        <taxon>Ascomycota</taxon>
        <taxon>Pezizomycotina</taxon>
        <taxon>Eurotiomycetes</taxon>
        <taxon>Eurotiomycetidae</taxon>
        <taxon>Eurotiales</taxon>
        <taxon>Aspergillaceae</taxon>
        <taxon>Aspergillus</taxon>
        <taxon>Aspergillus subgen. Circumdati</taxon>
    </lineage>
</organism>
<evidence type="ECO:0000256" key="2">
    <source>
        <dbReference type="ARBA" id="ARBA00008676"/>
    </source>
</evidence>
<dbReference type="NCBIfam" id="TIGR00222">
    <property type="entry name" value="panB"/>
    <property type="match status" value="1"/>
</dbReference>
<keyword evidence="8" id="KW-0489">Methyltransferase</keyword>
<dbReference type="GO" id="GO:0008168">
    <property type="term" value="F:methyltransferase activity"/>
    <property type="evidence" value="ECO:0007669"/>
    <property type="project" value="UniProtKB-KW"/>
</dbReference>
<dbReference type="CDD" id="cd06557">
    <property type="entry name" value="KPHMT-like"/>
    <property type="match status" value="1"/>
</dbReference>
<name>A0A2I2G0T7_9EURO</name>
<gene>
    <name evidence="8" type="ORF">P170DRAFT_498349</name>
</gene>
<proteinExistence type="inferred from homology"/>
<dbReference type="NCBIfam" id="NF001452">
    <property type="entry name" value="PRK00311.1"/>
    <property type="match status" value="1"/>
</dbReference>
<dbReference type="FunFam" id="3.20.20.60:FF:000003">
    <property type="entry name" value="3-methyl-2-oxobutanoate hydroxymethyltransferase"/>
    <property type="match status" value="1"/>
</dbReference>
<dbReference type="STRING" id="1392250.A0A2I2G0T7"/>
<dbReference type="SUPFAM" id="SSF51621">
    <property type="entry name" value="Phosphoenolpyruvate/pyruvate domain"/>
    <property type="match status" value="1"/>
</dbReference>
<comment type="similarity">
    <text evidence="2 6">Belongs to the PanB family.</text>
</comment>
<dbReference type="InterPro" id="IPR015813">
    <property type="entry name" value="Pyrv/PenolPyrv_kinase-like_dom"/>
</dbReference>
<comment type="caution">
    <text evidence="8">The sequence shown here is derived from an EMBL/GenBank/DDBJ whole genome shotgun (WGS) entry which is preliminary data.</text>
</comment>
<comment type="pathway">
    <text evidence="1 6">Cofactor biosynthesis; (R)-pantothenate biosynthesis; (R)-pantoate from 3-methyl-2-oxobutanoate: step 1/2.</text>
</comment>
<dbReference type="PANTHER" id="PTHR20881:SF0">
    <property type="entry name" value="3-METHYL-2-OXOBUTANOATE HYDROXYMETHYLTRANSFERASE"/>
    <property type="match status" value="1"/>
</dbReference>